<dbReference type="EMBL" id="JAGKQQ010000001">
    <property type="protein sequence ID" value="MBP3954829.1"/>
    <property type="molecule type" value="Genomic_DNA"/>
</dbReference>
<proteinExistence type="predicted"/>
<organism evidence="1 2">
    <name type="scientific">Gemmata palustris</name>
    <dbReference type="NCBI Taxonomy" id="2822762"/>
    <lineage>
        <taxon>Bacteria</taxon>
        <taxon>Pseudomonadati</taxon>
        <taxon>Planctomycetota</taxon>
        <taxon>Planctomycetia</taxon>
        <taxon>Gemmatales</taxon>
        <taxon>Gemmataceae</taxon>
        <taxon>Gemmata</taxon>
    </lineage>
</organism>
<dbReference type="RefSeq" id="WP_210652940.1">
    <property type="nucleotide sequence ID" value="NZ_JAGKQQ010000001.1"/>
</dbReference>
<reference evidence="1 2" key="1">
    <citation type="submission" date="2021-04" db="EMBL/GenBank/DDBJ databases">
        <authorList>
            <person name="Ivanova A."/>
        </authorList>
    </citation>
    <scope>NUCLEOTIDE SEQUENCE [LARGE SCALE GENOMIC DNA]</scope>
    <source>
        <strain evidence="1 2">G18</strain>
    </source>
</reference>
<comment type="caution">
    <text evidence="1">The sequence shown here is derived from an EMBL/GenBank/DDBJ whole genome shotgun (WGS) entry which is preliminary data.</text>
</comment>
<protein>
    <submittedName>
        <fullName evidence="1">Uncharacterized protein</fullName>
    </submittedName>
</protein>
<keyword evidence="2" id="KW-1185">Reference proteome</keyword>
<dbReference type="Proteomes" id="UP000676565">
    <property type="component" value="Unassembled WGS sequence"/>
</dbReference>
<accession>A0ABS5BMA7</accession>
<evidence type="ECO:0000313" key="2">
    <source>
        <dbReference type="Proteomes" id="UP000676565"/>
    </source>
</evidence>
<evidence type="ECO:0000313" key="1">
    <source>
        <dbReference type="EMBL" id="MBP3954829.1"/>
    </source>
</evidence>
<sequence>MAELERHARKCPYPGCGHVERPDPAGAEEFDLARLSAQEQGELARLVELVALPPCERCGRGGYDLTQLTDGQVDRALHLLRALFGHQELKRPGASDEIQGRPV</sequence>
<name>A0ABS5BMA7_9BACT</name>
<gene>
    <name evidence="1" type="ORF">J8F10_05975</name>
</gene>